<dbReference type="OrthoDB" id="9768183at2"/>
<accession>A0A2T0VYT0</accession>
<keyword evidence="8" id="KW-0325">Glycoprotein</keyword>
<comment type="caution">
    <text evidence="13">The sequence shown here is derived from an EMBL/GenBank/DDBJ whole genome shotgun (WGS) entry which is preliminary data.</text>
</comment>
<dbReference type="SUPFAM" id="SSF81324">
    <property type="entry name" value="Voltage-gated potassium channels"/>
    <property type="match status" value="1"/>
</dbReference>
<evidence type="ECO:0000256" key="3">
    <source>
        <dbReference type="ARBA" id="ARBA00022692"/>
    </source>
</evidence>
<dbReference type="GO" id="GO:0016020">
    <property type="term" value="C:membrane"/>
    <property type="evidence" value="ECO:0007669"/>
    <property type="project" value="UniProtKB-SubCell"/>
</dbReference>
<keyword evidence="9" id="KW-0407">Ion channel</keyword>
<evidence type="ECO:0000259" key="12">
    <source>
        <dbReference type="SMART" id="SM00079"/>
    </source>
</evidence>
<feature type="domain" description="Solute-binding protein family 3/N-terminal" evidence="11">
    <location>
        <begin position="24"/>
        <end position="350"/>
    </location>
</feature>
<evidence type="ECO:0000256" key="9">
    <source>
        <dbReference type="ARBA" id="ARBA00023303"/>
    </source>
</evidence>
<dbReference type="Proteomes" id="UP000238007">
    <property type="component" value="Unassembled WGS sequence"/>
</dbReference>
<evidence type="ECO:0000259" key="11">
    <source>
        <dbReference type="SMART" id="SM00062"/>
    </source>
</evidence>
<sequence>MISIFRILVLFFLLGTPVASWAQDLKIMTVTREPFSMLERGEETGFSMDLWAEVAKDLGWTYEVVRVDGFADMLSAVSDGEADAAVANISITSSREAVMDFSQPIFESGLQIMAPADGGTVSIWSAILSSDLLLAIAAAFAILFGGGMLMWHFERRYQDYFDLTVREAMFPAFWWALNLVVNGGFEERQPRSPLGRVFGVFMVISSLFVVSIFVARITAVLTVDAIQSQVTNIGDLYGKTIGTVDGSTAAGFLERRDLDFAGYANPQELIAAFESDDVDVVVFDAPILAYYAANDGRGRARVVGKLFVPENYGIALQSGSQLAEPINQSLLRLREDGTYDSIHRKWFGTSN</sequence>
<reference evidence="13 14" key="1">
    <citation type="submission" date="2018-03" db="EMBL/GenBank/DDBJ databases">
        <title>Genomic Encyclopedia of Archaeal and Bacterial Type Strains, Phase II (KMG-II): from individual species to whole genera.</title>
        <authorList>
            <person name="Goeker M."/>
        </authorList>
    </citation>
    <scope>NUCLEOTIDE SEQUENCE [LARGE SCALE GENOMIC DNA]</scope>
    <source>
        <strain evidence="13 14">DSM 101533</strain>
    </source>
</reference>
<dbReference type="InterPro" id="IPR015683">
    <property type="entry name" value="Ionotropic_Glu_rcpt"/>
</dbReference>
<keyword evidence="3 10" id="KW-0812">Transmembrane</keyword>
<dbReference type="SMART" id="SM00079">
    <property type="entry name" value="PBPe"/>
    <property type="match status" value="1"/>
</dbReference>
<evidence type="ECO:0000256" key="4">
    <source>
        <dbReference type="ARBA" id="ARBA00022989"/>
    </source>
</evidence>
<dbReference type="Gene3D" id="1.10.287.70">
    <property type="match status" value="1"/>
</dbReference>
<evidence type="ECO:0000256" key="8">
    <source>
        <dbReference type="ARBA" id="ARBA00023180"/>
    </source>
</evidence>
<dbReference type="InterPro" id="IPR001638">
    <property type="entry name" value="Solute-binding_3/MltF_N"/>
</dbReference>
<keyword evidence="2" id="KW-0813">Transport</keyword>
<keyword evidence="5" id="KW-0406">Ion transport</keyword>
<keyword evidence="6 10" id="KW-0472">Membrane</keyword>
<dbReference type="SUPFAM" id="SSF53850">
    <property type="entry name" value="Periplasmic binding protein-like II"/>
    <property type="match status" value="1"/>
</dbReference>
<evidence type="ECO:0000256" key="1">
    <source>
        <dbReference type="ARBA" id="ARBA00004141"/>
    </source>
</evidence>
<dbReference type="InterPro" id="IPR001320">
    <property type="entry name" value="Iontro_rcpt_C"/>
</dbReference>
<proteinExistence type="predicted"/>
<comment type="subcellular location">
    <subcellularLocation>
        <location evidence="1">Membrane</location>
        <topology evidence="1">Multi-pass membrane protein</topology>
    </subcellularLocation>
</comment>
<gene>
    <name evidence="13" type="ORF">CLV80_106194</name>
</gene>
<dbReference type="AlphaFoldDB" id="A0A2T0VYT0"/>
<evidence type="ECO:0000256" key="10">
    <source>
        <dbReference type="SAM" id="Phobius"/>
    </source>
</evidence>
<protein>
    <submittedName>
        <fullName evidence="13">Polar amino acid transport system substrate-binding protein</fullName>
    </submittedName>
</protein>
<dbReference type="Pfam" id="PF00497">
    <property type="entry name" value="SBP_bac_3"/>
    <property type="match status" value="1"/>
</dbReference>
<keyword evidence="4 10" id="KW-1133">Transmembrane helix</keyword>
<feature type="domain" description="Ionotropic glutamate receptor C-terminal" evidence="12">
    <location>
        <begin position="24"/>
        <end position="349"/>
    </location>
</feature>
<evidence type="ECO:0000313" key="13">
    <source>
        <dbReference type="EMBL" id="PRY77349.1"/>
    </source>
</evidence>
<evidence type="ECO:0000313" key="14">
    <source>
        <dbReference type="Proteomes" id="UP000238007"/>
    </source>
</evidence>
<dbReference type="RefSeq" id="WP_106357957.1">
    <property type="nucleotide sequence ID" value="NZ_PVTP01000006.1"/>
</dbReference>
<evidence type="ECO:0000256" key="6">
    <source>
        <dbReference type="ARBA" id="ARBA00023136"/>
    </source>
</evidence>
<dbReference type="PANTHER" id="PTHR18966">
    <property type="entry name" value="IONOTROPIC GLUTAMATE RECEPTOR"/>
    <property type="match status" value="1"/>
</dbReference>
<dbReference type="Pfam" id="PF00060">
    <property type="entry name" value="Lig_chan"/>
    <property type="match status" value="1"/>
</dbReference>
<feature type="transmembrane region" description="Helical" evidence="10">
    <location>
        <begin position="163"/>
        <end position="185"/>
    </location>
</feature>
<dbReference type="EMBL" id="PVTP01000006">
    <property type="protein sequence ID" value="PRY77349.1"/>
    <property type="molecule type" value="Genomic_DNA"/>
</dbReference>
<dbReference type="SMART" id="SM00062">
    <property type="entry name" value="PBPb"/>
    <property type="match status" value="1"/>
</dbReference>
<name>A0A2T0VYT0_9RHOB</name>
<evidence type="ECO:0000256" key="5">
    <source>
        <dbReference type="ARBA" id="ARBA00023065"/>
    </source>
</evidence>
<organism evidence="13 14">
    <name type="scientific">Yoonia maritima</name>
    <dbReference type="NCBI Taxonomy" id="1435347"/>
    <lineage>
        <taxon>Bacteria</taxon>
        <taxon>Pseudomonadati</taxon>
        <taxon>Pseudomonadota</taxon>
        <taxon>Alphaproteobacteria</taxon>
        <taxon>Rhodobacterales</taxon>
        <taxon>Paracoccaceae</taxon>
        <taxon>Yoonia</taxon>
    </lineage>
</organism>
<keyword evidence="14" id="KW-1185">Reference proteome</keyword>
<feature type="transmembrane region" description="Helical" evidence="10">
    <location>
        <begin position="197"/>
        <end position="219"/>
    </location>
</feature>
<keyword evidence="7" id="KW-0675">Receptor</keyword>
<feature type="transmembrane region" description="Helical" evidence="10">
    <location>
        <begin position="132"/>
        <end position="151"/>
    </location>
</feature>
<evidence type="ECO:0000256" key="7">
    <source>
        <dbReference type="ARBA" id="ARBA00023170"/>
    </source>
</evidence>
<dbReference type="Gene3D" id="3.40.190.10">
    <property type="entry name" value="Periplasmic binding protein-like II"/>
    <property type="match status" value="2"/>
</dbReference>
<dbReference type="GO" id="GO:0015276">
    <property type="term" value="F:ligand-gated monoatomic ion channel activity"/>
    <property type="evidence" value="ECO:0007669"/>
    <property type="project" value="InterPro"/>
</dbReference>
<evidence type="ECO:0000256" key="2">
    <source>
        <dbReference type="ARBA" id="ARBA00022448"/>
    </source>
</evidence>